<accession>A0ABU9ZF90</accession>
<dbReference type="Pfam" id="PF02082">
    <property type="entry name" value="Rrf2"/>
    <property type="match status" value="1"/>
</dbReference>
<dbReference type="Proteomes" id="UP001404845">
    <property type="component" value="Unassembled WGS sequence"/>
</dbReference>
<keyword evidence="1" id="KW-0238">DNA-binding</keyword>
<dbReference type="PROSITE" id="PS51197">
    <property type="entry name" value="HTH_RRF2_2"/>
    <property type="match status" value="1"/>
</dbReference>
<dbReference type="SUPFAM" id="SSF46785">
    <property type="entry name" value="Winged helix' DNA-binding domain"/>
    <property type="match status" value="1"/>
</dbReference>
<dbReference type="InterPro" id="IPR000944">
    <property type="entry name" value="Tscrpt_reg_Rrf2"/>
</dbReference>
<dbReference type="PROSITE" id="PS01332">
    <property type="entry name" value="HTH_RRF2_1"/>
    <property type="match status" value="1"/>
</dbReference>
<evidence type="ECO:0000313" key="3">
    <source>
        <dbReference type="Proteomes" id="UP001404845"/>
    </source>
</evidence>
<dbReference type="InterPro" id="IPR036388">
    <property type="entry name" value="WH-like_DNA-bd_sf"/>
</dbReference>
<evidence type="ECO:0000313" key="2">
    <source>
        <dbReference type="EMBL" id="MEN3229770.1"/>
    </source>
</evidence>
<dbReference type="NCBIfam" id="TIGR00738">
    <property type="entry name" value="rrf2_super"/>
    <property type="match status" value="1"/>
</dbReference>
<reference evidence="2 3" key="1">
    <citation type="journal article" date="2023" name="PLoS ONE">
        <title>Complete genome assembly of Hawai'i environmental nontuberculous mycobacteria reveals unexpected co-isolation with methylobacteria.</title>
        <authorList>
            <person name="Hendrix J."/>
            <person name="Epperson L.E."/>
            <person name="Tong E.I."/>
            <person name="Chan Y.L."/>
            <person name="Hasan N.A."/>
            <person name="Dawrs S.N."/>
            <person name="Norton G.J."/>
            <person name="Virdi R."/>
            <person name="Crooks J.L."/>
            <person name="Chan E.D."/>
            <person name="Honda J.R."/>
            <person name="Strong M."/>
        </authorList>
    </citation>
    <scope>NUCLEOTIDE SEQUENCE [LARGE SCALE GENOMIC DNA]</scope>
    <source>
        <strain evidence="2 3">NJH_HI01</strain>
    </source>
</reference>
<evidence type="ECO:0000256" key="1">
    <source>
        <dbReference type="ARBA" id="ARBA00023125"/>
    </source>
</evidence>
<dbReference type="InterPro" id="IPR036390">
    <property type="entry name" value="WH_DNA-bd_sf"/>
</dbReference>
<name>A0ABU9ZF90_9HYPH</name>
<dbReference type="Gene3D" id="1.10.10.10">
    <property type="entry name" value="Winged helix-like DNA-binding domain superfamily/Winged helix DNA-binding domain"/>
    <property type="match status" value="1"/>
</dbReference>
<gene>
    <name evidence="2" type="ORF">PUR21_19305</name>
</gene>
<dbReference type="EMBL" id="JAQYXL010000001">
    <property type="protein sequence ID" value="MEN3229770.1"/>
    <property type="molecule type" value="Genomic_DNA"/>
</dbReference>
<dbReference type="RefSeq" id="WP_200671761.1">
    <property type="nucleotide sequence ID" value="NZ_JACWCW010000092.1"/>
</dbReference>
<proteinExistence type="predicted"/>
<protein>
    <submittedName>
        <fullName evidence="2">Rrf2 family transcriptional regulator</fullName>
    </submittedName>
</protein>
<dbReference type="PANTHER" id="PTHR33221">
    <property type="entry name" value="WINGED HELIX-TURN-HELIX TRANSCRIPTIONAL REGULATOR, RRF2 FAMILY"/>
    <property type="match status" value="1"/>
</dbReference>
<keyword evidence="3" id="KW-1185">Reference proteome</keyword>
<dbReference type="PANTHER" id="PTHR33221:SF4">
    <property type="entry name" value="HTH-TYPE TRANSCRIPTIONAL REPRESSOR NSRR"/>
    <property type="match status" value="1"/>
</dbReference>
<dbReference type="InterPro" id="IPR030489">
    <property type="entry name" value="TR_Rrf2-type_CS"/>
</dbReference>
<organism evidence="2 3">
    <name type="scientific">Methylorubrum rhodesianum</name>
    <dbReference type="NCBI Taxonomy" id="29427"/>
    <lineage>
        <taxon>Bacteria</taxon>
        <taxon>Pseudomonadati</taxon>
        <taxon>Pseudomonadota</taxon>
        <taxon>Alphaproteobacteria</taxon>
        <taxon>Hyphomicrobiales</taxon>
        <taxon>Methylobacteriaceae</taxon>
        <taxon>Methylorubrum</taxon>
    </lineage>
</organism>
<comment type="caution">
    <text evidence="2">The sequence shown here is derived from an EMBL/GenBank/DDBJ whole genome shotgun (WGS) entry which is preliminary data.</text>
</comment>
<sequence>MLLHLSLHTDYGLRLLMHLTLAEPGAWIATPTVAQRFGISVHHLQKIAQTLVRVGVVEARQGRSGGVRLARDAREIRLGRLVAALEGVGTVVDCRRDPCPLTGRCRLKWAFDAAEQAFFLELDRLTLADVAAGPTAVALRALFRPEAGGGAATPAAPAATDPTSGI</sequence>